<dbReference type="SUPFAM" id="SSF53383">
    <property type="entry name" value="PLP-dependent transferases"/>
    <property type="match status" value="1"/>
</dbReference>
<accession>A0A8E0IUZ4</accession>
<dbReference type="PANTHER" id="PTHR43525">
    <property type="entry name" value="PROTEIN MALY"/>
    <property type="match status" value="1"/>
</dbReference>
<dbReference type="Proteomes" id="UP000014252">
    <property type="component" value="Unassembled WGS sequence"/>
</dbReference>
<comment type="cofactor">
    <cofactor evidence="1">
        <name>pyridoxal 5'-phosphate</name>
        <dbReference type="ChEBI" id="CHEBI:597326"/>
    </cofactor>
</comment>
<evidence type="ECO:0000313" key="4">
    <source>
        <dbReference type="Proteomes" id="UP000014252"/>
    </source>
</evidence>
<gene>
    <name evidence="3" type="ORF">Lpp71_00957</name>
</gene>
<name>A0A8E0IUZ4_LACPA</name>
<dbReference type="Gene3D" id="3.90.1150.10">
    <property type="entry name" value="Aspartate Aminotransferase, domain 1"/>
    <property type="match status" value="1"/>
</dbReference>
<dbReference type="InterPro" id="IPR051798">
    <property type="entry name" value="Class-II_PLP-Dep_Aminotrans"/>
</dbReference>
<comment type="caution">
    <text evidence="3">The sequence shown here is derived from an EMBL/GenBank/DDBJ whole genome shotgun (WGS) entry which is preliminary data.</text>
</comment>
<proteinExistence type="predicted"/>
<organism evidence="3 4">
    <name type="scientific">Lacticaseibacillus paracasei subsp. paracasei Lpp71</name>
    <dbReference type="NCBI Taxonomy" id="1256207"/>
    <lineage>
        <taxon>Bacteria</taxon>
        <taxon>Bacillati</taxon>
        <taxon>Bacillota</taxon>
        <taxon>Bacilli</taxon>
        <taxon>Lactobacillales</taxon>
        <taxon>Lactobacillaceae</taxon>
        <taxon>Lacticaseibacillus</taxon>
    </lineage>
</organism>
<dbReference type="InterPro" id="IPR015424">
    <property type="entry name" value="PyrdxlP-dep_Trfase"/>
</dbReference>
<dbReference type="InterPro" id="IPR015422">
    <property type="entry name" value="PyrdxlP-dep_Trfase_small"/>
</dbReference>
<sequence>MSQFDTLFDRKAGNARKWADSVLAKKFGLTPNAIPMDLADLDFPVAPPIHDAVMARAAVSDYSYTYIPDAFNETVIAWNARRFGLELEADWLKLSYGTVPTLHYIVQTFTAVGESVLINTPAYDPFAEAVEHNL</sequence>
<dbReference type="InterPro" id="IPR015421">
    <property type="entry name" value="PyrdxlP-dep_Trfase_major"/>
</dbReference>
<dbReference type="EMBL" id="ANKD01000041">
    <property type="protein sequence ID" value="EPC77728.1"/>
    <property type="molecule type" value="Genomic_DNA"/>
</dbReference>
<reference evidence="3 4" key="1">
    <citation type="journal article" date="2013" name="PLoS ONE">
        <title>Lactobacillus paracasei comparative genomics: towards species pan-genome definition and exploitation of diversity.</title>
        <authorList>
            <person name="Smokvina T."/>
            <person name="Wels M."/>
            <person name="Polka J."/>
            <person name="Chervaux C."/>
            <person name="Brisse S."/>
            <person name="Boekhorst J."/>
            <person name="van Hylckama Vlieg J.E."/>
            <person name="Siezen R.J."/>
        </authorList>
    </citation>
    <scope>NUCLEOTIDE SEQUENCE [LARGE SCALE GENOMIC DNA]</scope>
    <source>
        <strain evidence="3 4">Lpp71</strain>
    </source>
</reference>
<dbReference type="PANTHER" id="PTHR43525:SF1">
    <property type="entry name" value="PROTEIN MALY"/>
    <property type="match status" value="1"/>
</dbReference>
<dbReference type="Gene3D" id="3.40.640.10">
    <property type="entry name" value="Type I PLP-dependent aspartate aminotransferase-like (Major domain)"/>
    <property type="match status" value="1"/>
</dbReference>
<feature type="non-terminal residue" evidence="3">
    <location>
        <position position="134"/>
    </location>
</feature>
<evidence type="ECO:0000313" key="3">
    <source>
        <dbReference type="EMBL" id="EPC77728.1"/>
    </source>
</evidence>
<evidence type="ECO:0000256" key="2">
    <source>
        <dbReference type="ARBA" id="ARBA00022898"/>
    </source>
</evidence>
<dbReference type="AlphaFoldDB" id="A0A8E0IUZ4"/>
<evidence type="ECO:0000256" key="1">
    <source>
        <dbReference type="ARBA" id="ARBA00001933"/>
    </source>
</evidence>
<dbReference type="GO" id="GO:0016829">
    <property type="term" value="F:lyase activity"/>
    <property type="evidence" value="ECO:0007669"/>
    <property type="project" value="UniProtKB-KW"/>
</dbReference>
<protein>
    <submittedName>
        <fullName evidence="3">Cystathionine beta-lyase PatB</fullName>
    </submittedName>
</protein>
<keyword evidence="2" id="KW-0663">Pyridoxal phosphate</keyword>
<keyword evidence="3" id="KW-0456">Lyase</keyword>